<comment type="caution">
    <text evidence="2">The sequence shown here is derived from an EMBL/GenBank/DDBJ whole genome shotgun (WGS) entry which is preliminary data.</text>
</comment>
<evidence type="ECO:0000313" key="3">
    <source>
        <dbReference type="Proteomes" id="UP001344817"/>
    </source>
</evidence>
<keyword evidence="1" id="KW-0472">Membrane</keyword>
<reference evidence="2" key="1">
    <citation type="submission" date="2024-01" db="EMBL/GenBank/DDBJ databases">
        <title>Genome sequence of Mycoplasma ciconiae type strain DSM 25251.</title>
        <authorList>
            <person name="Spergser J."/>
        </authorList>
    </citation>
    <scope>NUCLEOTIDE SEQUENCE [LARGE SCALE GENOMIC DNA]</scope>
    <source>
        <strain evidence="2">DSM 25251</strain>
    </source>
</reference>
<evidence type="ECO:0000256" key="1">
    <source>
        <dbReference type="SAM" id="Phobius"/>
    </source>
</evidence>
<dbReference type="Proteomes" id="UP001344817">
    <property type="component" value="Unassembled WGS sequence"/>
</dbReference>
<keyword evidence="1" id="KW-1133">Transmembrane helix</keyword>
<feature type="transmembrane region" description="Helical" evidence="1">
    <location>
        <begin position="6"/>
        <end position="24"/>
    </location>
</feature>
<accession>A0ABU7MLV7</accession>
<keyword evidence="3" id="KW-1185">Reference proteome</keyword>
<evidence type="ECO:0000313" key="2">
    <source>
        <dbReference type="EMBL" id="MEE3928253.1"/>
    </source>
</evidence>
<name>A0ABU7MLV7_9BACT</name>
<organism evidence="2 3">
    <name type="scientific">Mycoplasmopsis ciconiae</name>
    <dbReference type="NCBI Taxonomy" id="561067"/>
    <lineage>
        <taxon>Bacteria</taxon>
        <taxon>Bacillati</taxon>
        <taxon>Mycoplasmatota</taxon>
        <taxon>Mycoplasmoidales</taxon>
        <taxon>Metamycoplasmataceae</taxon>
        <taxon>Mycoplasmopsis</taxon>
    </lineage>
</organism>
<dbReference type="RefSeq" id="WP_330500667.1">
    <property type="nucleotide sequence ID" value="NZ_JAZDWZ010000004.1"/>
</dbReference>
<dbReference type="EMBL" id="JAZDWZ010000004">
    <property type="protein sequence ID" value="MEE3928253.1"/>
    <property type="molecule type" value="Genomic_DNA"/>
</dbReference>
<protein>
    <submittedName>
        <fullName evidence="2">Uncharacterized protein</fullName>
    </submittedName>
</protein>
<proteinExistence type="predicted"/>
<gene>
    <name evidence="2" type="ORF">V2E24_01510</name>
</gene>
<sequence>MIITSSVSLGIGLILYGYLVYAFITTLNQNTLKTGIKVDYLNILSHYEAININTLFKISNSKIENYLTLDVVDLLKYFKQHVAYMNNNPNISRQIIEKLFVKTLIFSGGIYSIMDLSGESISVNEPFFFFVSVLYRMIDSTQKSEFNTVLGGFNESRQ</sequence>
<keyword evidence="1" id="KW-0812">Transmembrane</keyword>